<keyword evidence="17" id="KW-1185">Reference proteome</keyword>
<dbReference type="GO" id="GO:0006310">
    <property type="term" value="P:DNA recombination"/>
    <property type="evidence" value="ECO:0007669"/>
    <property type="project" value="UniProtKB-UniRule"/>
</dbReference>
<proteinExistence type="inferred from homology"/>
<dbReference type="EC" id="5.6.2.4" evidence="13 15"/>
<keyword evidence="11" id="KW-0413">Isomerase</keyword>
<dbReference type="GO" id="GO:0043138">
    <property type="term" value="F:3'-5' DNA helicase activity"/>
    <property type="evidence" value="ECO:0007669"/>
    <property type="project" value="UniProtKB-EC"/>
</dbReference>
<dbReference type="InterPro" id="IPR033454">
    <property type="entry name" value="RecG_wedge"/>
</dbReference>
<dbReference type="OrthoDB" id="9804325at2"/>
<dbReference type="PANTHER" id="PTHR47964:SF1">
    <property type="entry name" value="ATP-DEPENDENT DNA HELICASE HOMOLOG RECG, CHLOROPLASTIC"/>
    <property type="match status" value="1"/>
</dbReference>
<evidence type="ECO:0000256" key="3">
    <source>
        <dbReference type="ARBA" id="ARBA00022741"/>
    </source>
</evidence>
<evidence type="ECO:0000256" key="8">
    <source>
        <dbReference type="ARBA" id="ARBA00023125"/>
    </source>
</evidence>
<name>A0A4Y8WRJ7_9PORP</name>
<dbReference type="EMBL" id="SPNC01000015">
    <property type="protein sequence ID" value="TFH96665.1"/>
    <property type="molecule type" value="Genomic_DNA"/>
</dbReference>
<organism evidence="16 17">
    <name type="scientific">Porphyromonas levii</name>
    <dbReference type="NCBI Taxonomy" id="28114"/>
    <lineage>
        <taxon>Bacteria</taxon>
        <taxon>Pseudomonadati</taxon>
        <taxon>Bacteroidota</taxon>
        <taxon>Bacteroidia</taxon>
        <taxon>Bacteroidales</taxon>
        <taxon>Porphyromonadaceae</taxon>
        <taxon>Porphyromonas</taxon>
    </lineage>
</organism>
<reference evidence="16 17" key="1">
    <citation type="submission" date="2019-03" db="EMBL/GenBank/DDBJ databases">
        <title>Porphyromonas levii Isolated from the Uterus of Dairy Cows.</title>
        <authorList>
            <person name="Francis A.M."/>
        </authorList>
    </citation>
    <scope>NUCLEOTIDE SEQUENCE [LARGE SCALE GENOMIC DNA]</scope>
    <source>
        <strain evidence="16 17">AF5678</strain>
    </source>
</reference>
<keyword evidence="9 15" id="KW-0233">DNA recombination</keyword>
<evidence type="ECO:0000256" key="6">
    <source>
        <dbReference type="ARBA" id="ARBA00022806"/>
    </source>
</evidence>
<dbReference type="Proteomes" id="UP000297225">
    <property type="component" value="Unassembled WGS sequence"/>
</dbReference>
<dbReference type="Pfam" id="PF00271">
    <property type="entry name" value="Helicase_C"/>
    <property type="match status" value="1"/>
</dbReference>
<comment type="function">
    <text evidence="15">Plays a critical role in recombination and DNA repair. Helps process Holliday junction intermediates to mature products by catalyzing branch migration. Has replication fork regression activity, unwinds stalled or blocked replication forks to make a HJ that can be resolved. Has a DNA unwinding activity characteristic of a DNA helicase with 3'-5' polarity.</text>
</comment>
<evidence type="ECO:0000256" key="4">
    <source>
        <dbReference type="ARBA" id="ARBA00022763"/>
    </source>
</evidence>
<keyword evidence="8" id="KW-0238">DNA-binding</keyword>
<dbReference type="InterPro" id="IPR027417">
    <property type="entry name" value="P-loop_NTPase"/>
</dbReference>
<sequence>MNDILKRDITFLKGVGERKAAVLAKELEVKTWGDLLYRFPYRHVDRTRIYTISELLEDMPYVQLQGEIVGFVEEGSGSKKRLKAYFKDATGVMELVWFNSTTYMLRTLKLHTPYVVFGKPTRYGSTFSIAHPEVELAGSPMSSVGRLYPMYFTSDRMKKAGLSSKAISELMKVILAEVRGKIEDTLPEYIVYNYQMLPLGEALEMIHFPMDARMLQRAQARLKMEELFFLSLRQHYIHKSRKEESTGFVFKPTGAQFEAFRTEGLKFQLTGAQERVVNEIRADMGSGQQMNRLVQGDVGSGKTVVALLAMLVAIDNGFQVTMMAPTEILAAQHYQSLSKMLAGQKGIRVALLTGSMKAKERKPVLDALKKGEIDILVGTHILIQDYVKFHNLGLAVIDEQHRFGVYQRSVLWEKSRGQINPHVLIMSATPIPRTLAMTLYGDLDISIIDELPPGRSPIVTSHAYDSQLTDVLQFIHSQLLEGRQCYVVYPLIEESEKSDMVSLEQGFEEFRLAFPVHNVGMVHGKLKPDVKEAEMQKFAAGETHILVATTVIEVGVDVPNATVMVITSADRFGLSQLHQLRGRVGRGAHQSYCVLMSDHSISETSLRRINIMCQSTDGFYLAEEDLKMRGAGDLEGTQQSGEGISLKIANLSEDGRYVQFCSNLVEFILGEDPELKDPKNRLLNERLQRMLVNDKDWGLIS</sequence>
<dbReference type="CDD" id="cd17992">
    <property type="entry name" value="DEXHc_RecG"/>
    <property type="match status" value="1"/>
</dbReference>
<evidence type="ECO:0000256" key="12">
    <source>
        <dbReference type="ARBA" id="ARBA00034617"/>
    </source>
</evidence>
<keyword evidence="7 15" id="KW-0067">ATP-binding</keyword>
<dbReference type="Gene3D" id="3.40.50.300">
    <property type="entry name" value="P-loop containing nucleotide triphosphate hydrolases"/>
    <property type="match status" value="2"/>
</dbReference>
<dbReference type="CDD" id="cd04488">
    <property type="entry name" value="RecG_wedge_OBF"/>
    <property type="match status" value="1"/>
</dbReference>
<dbReference type="Gene3D" id="2.40.50.140">
    <property type="entry name" value="Nucleic acid-binding proteins"/>
    <property type="match status" value="1"/>
</dbReference>
<comment type="catalytic activity">
    <reaction evidence="12 15">
        <text>Couples ATP hydrolysis with the unwinding of duplex DNA by translocating in the 3'-5' direction.</text>
        <dbReference type="EC" id="5.6.2.4"/>
    </reaction>
</comment>
<comment type="caution">
    <text evidence="16">The sequence shown here is derived from an EMBL/GenBank/DDBJ whole genome shotgun (WGS) entry which is preliminary data.</text>
</comment>
<keyword evidence="10 15" id="KW-0234">DNA repair</keyword>
<keyword evidence="3 15" id="KW-0547">Nucleotide-binding</keyword>
<evidence type="ECO:0000256" key="5">
    <source>
        <dbReference type="ARBA" id="ARBA00022801"/>
    </source>
</evidence>
<dbReference type="PROSITE" id="PS51194">
    <property type="entry name" value="HELICASE_CTER"/>
    <property type="match status" value="1"/>
</dbReference>
<keyword evidence="6 15" id="KW-0347">Helicase</keyword>
<comment type="similarity">
    <text evidence="1 15">Belongs to the helicase family. RecG subfamily.</text>
</comment>
<evidence type="ECO:0000256" key="2">
    <source>
        <dbReference type="ARBA" id="ARBA00017846"/>
    </source>
</evidence>
<accession>A0A4Y8WRJ7</accession>
<dbReference type="GO" id="GO:0003677">
    <property type="term" value="F:DNA binding"/>
    <property type="evidence" value="ECO:0007669"/>
    <property type="project" value="UniProtKB-KW"/>
</dbReference>
<dbReference type="InterPro" id="IPR045562">
    <property type="entry name" value="RecG_dom3_C"/>
</dbReference>
<keyword evidence="4 15" id="KW-0227">DNA damage</keyword>
<evidence type="ECO:0000256" key="13">
    <source>
        <dbReference type="ARBA" id="ARBA00034808"/>
    </source>
</evidence>
<evidence type="ECO:0000256" key="14">
    <source>
        <dbReference type="ARBA" id="ARBA00048988"/>
    </source>
</evidence>
<dbReference type="Pfam" id="PF17191">
    <property type="entry name" value="RecG_wedge"/>
    <property type="match status" value="1"/>
</dbReference>
<dbReference type="InterPro" id="IPR014001">
    <property type="entry name" value="Helicase_ATP-bd"/>
</dbReference>
<dbReference type="NCBIfam" id="NF008165">
    <property type="entry name" value="PRK10917.1-3"/>
    <property type="match status" value="1"/>
</dbReference>
<evidence type="ECO:0000256" key="1">
    <source>
        <dbReference type="ARBA" id="ARBA00007504"/>
    </source>
</evidence>
<dbReference type="InterPro" id="IPR011545">
    <property type="entry name" value="DEAD/DEAH_box_helicase_dom"/>
</dbReference>
<dbReference type="PROSITE" id="PS51192">
    <property type="entry name" value="HELICASE_ATP_BIND_1"/>
    <property type="match status" value="1"/>
</dbReference>
<dbReference type="Pfam" id="PF19833">
    <property type="entry name" value="RecG_dom3_C"/>
    <property type="match status" value="1"/>
</dbReference>
<dbReference type="PANTHER" id="PTHR47964">
    <property type="entry name" value="ATP-DEPENDENT DNA HELICASE HOMOLOG RECG, CHLOROPLASTIC"/>
    <property type="match status" value="1"/>
</dbReference>
<protein>
    <recommendedName>
        <fullName evidence="2 15">ATP-dependent DNA helicase RecG</fullName>
        <ecNumber evidence="13 15">5.6.2.4</ecNumber>
    </recommendedName>
</protein>
<evidence type="ECO:0000256" key="15">
    <source>
        <dbReference type="RuleBase" id="RU363016"/>
    </source>
</evidence>
<dbReference type="GO" id="GO:0016887">
    <property type="term" value="F:ATP hydrolysis activity"/>
    <property type="evidence" value="ECO:0007669"/>
    <property type="project" value="RHEA"/>
</dbReference>
<dbReference type="SUPFAM" id="SSF52540">
    <property type="entry name" value="P-loop containing nucleoside triphosphate hydrolases"/>
    <property type="match status" value="2"/>
</dbReference>
<dbReference type="InterPro" id="IPR004609">
    <property type="entry name" value="ATP-dep_DNA_helicase_RecG"/>
</dbReference>
<evidence type="ECO:0000256" key="9">
    <source>
        <dbReference type="ARBA" id="ARBA00023172"/>
    </source>
</evidence>
<dbReference type="InterPro" id="IPR047112">
    <property type="entry name" value="RecG/Mfd"/>
</dbReference>
<dbReference type="InterPro" id="IPR001650">
    <property type="entry name" value="Helicase_C-like"/>
</dbReference>
<dbReference type="GO" id="GO:0006281">
    <property type="term" value="P:DNA repair"/>
    <property type="evidence" value="ECO:0007669"/>
    <property type="project" value="UniProtKB-UniRule"/>
</dbReference>
<dbReference type="STRING" id="1122973.GCA_000379925_00073"/>
<comment type="catalytic activity">
    <reaction evidence="14 15">
        <text>ATP + H2O = ADP + phosphate + H(+)</text>
        <dbReference type="Rhea" id="RHEA:13065"/>
        <dbReference type="ChEBI" id="CHEBI:15377"/>
        <dbReference type="ChEBI" id="CHEBI:15378"/>
        <dbReference type="ChEBI" id="CHEBI:30616"/>
        <dbReference type="ChEBI" id="CHEBI:43474"/>
        <dbReference type="ChEBI" id="CHEBI:456216"/>
        <dbReference type="EC" id="5.6.2.4"/>
    </reaction>
</comment>
<gene>
    <name evidence="16" type="primary">recG</name>
    <name evidence="16" type="ORF">E4P47_01885</name>
</gene>
<evidence type="ECO:0000313" key="16">
    <source>
        <dbReference type="EMBL" id="TFH96665.1"/>
    </source>
</evidence>
<keyword evidence="5 15" id="KW-0378">Hydrolase</keyword>
<dbReference type="NCBIfam" id="TIGR00643">
    <property type="entry name" value="recG"/>
    <property type="match status" value="1"/>
</dbReference>
<dbReference type="GO" id="GO:0005524">
    <property type="term" value="F:ATP binding"/>
    <property type="evidence" value="ECO:0007669"/>
    <property type="project" value="UniProtKB-KW"/>
</dbReference>
<evidence type="ECO:0000256" key="10">
    <source>
        <dbReference type="ARBA" id="ARBA00023204"/>
    </source>
</evidence>
<evidence type="ECO:0000313" key="17">
    <source>
        <dbReference type="Proteomes" id="UP000297225"/>
    </source>
</evidence>
<evidence type="ECO:0000256" key="7">
    <source>
        <dbReference type="ARBA" id="ARBA00022840"/>
    </source>
</evidence>
<dbReference type="SMART" id="SM00487">
    <property type="entry name" value="DEXDc"/>
    <property type="match status" value="1"/>
</dbReference>
<dbReference type="InterPro" id="IPR012340">
    <property type="entry name" value="NA-bd_OB-fold"/>
</dbReference>
<dbReference type="AlphaFoldDB" id="A0A4Y8WRJ7"/>
<evidence type="ECO:0000256" key="11">
    <source>
        <dbReference type="ARBA" id="ARBA00023235"/>
    </source>
</evidence>
<dbReference type="SMART" id="SM00490">
    <property type="entry name" value="HELICc"/>
    <property type="match status" value="1"/>
</dbReference>
<dbReference type="Pfam" id="PF00270">
    <property type="entry name" value="DEAD"/>
    <property type="match status" value="1"/>
</dbReference>
<dbReference type="NCBIfam" id="NF008168">
    <property type="entry name" value="PRK10917.2-2"/>
    <property type="match status" value="1"/>
</dbReference>
<dbReference type="SUPFAM" id="SSF50249">
    <property type="entry name" value="Nucleic acid-binding proteins"/>
    <property type="match status" value="1"/>
</dbReference>
<dbReference type="RefSeq" id="WP_134849167.1">
    <property type="nucleotide sequence ID" value="NZ_CP197400.1"/>
</dbReference>